<keyword evidence="3" id="KW-1185">Reference proteome</keyword>
<dbReference type="PANTHER" id="PTHR33169:SF14">
    <property type="entry name" value="TRANSCRIPTIONAL REGULATOR RV3488"/>
    <property type="match status" value="1"/>
</dbReference>
<proteinExistence type="predicted"/>
<dbReference type="Pfam" id="PF03551">
    <property type="entry name" value="PadR"/>
    <property type="match status" value="1"/>
</dbReference>
<name>A0ABY6D185_9BACT</name>
<dbReference type="EMBL" id="CP106735">
    <property type="protein sequence ID" value="UXX79936.1"/>
    <property type="molecule type" value="Genomic_DNA"/>
</dbReference>
<dbReference type="SUPFAM" id="SSF46785">
    <property type="entry name" value="Winged helix' DNA-binding domain"/>
    <property type="match status" value="1"/>
</dbReference>
<organism evidence="2 3">
    <name type="scientific">Reichenbachiella carrageenanivorans</name>
    <dbReference type="NCBI Taxonomy" id="2979869"/>
    <lineage>
        <taxon>Bacteria</taxon>
        <taxon>Pseudomonadati</taxon>
        <taxon>Bacteroidota</taxon>
        <taxon>Cytophagia</taxon>
        <taxon>Cytophagales</taxon>
        <taxon>Reichenbachiellaceae</taxon>
        <taxon>Reichenbachiella</taxon>
    </lineage>
</organism>
<sequence length="111" mass="12528">MYSKELLKGTLKTIILKLLSANGQMYGYEITQKVKVLTNDKIQLTEGALYPTLHKLEADGLVITHTENINGRKRKYYRITAHGSGEATARSNEFTEFVQTMLLLLNPQLGK</sequence>
<protein>
    <submittedName>
        <fullName evidence="2">PadR family transcriptional regulator</fullName>
    </submittedName>
</protein>
<dbReference type="PANTHER" id="PTHR33169">
    <property type="entry name" value="PADR-FAMILY TRANSCRIPTIONAL REGULATOR"/>
    <property type="match status" value="1"/>
</dbReference>
<dbReference type="InterPro" id="IPR036390">
    <property type="entry name" value="WH_DNA-bd_sf"/>
</dbReference>
<evidence type="ECO:0000259" key="1">
    <source>
        <dbReference type="Pfam" id="PF03551"/>
    </source>
</evidence>
<feature type="domain" description="Transcription regulator PadR N-terminal" evidence="1">
    <location>
        <begin position="15"/>
        <end position="86"/>
    </location>
</feature>
<gene>
    <name evidence="2" type="ORF">N7E81_02300</name>
</gene>
<dbReference type="Proteomes" id="UP001062165">
    <property type="component" value="Chromosome"/>
</dbReference>
<dbReference type="InterPro" id="IPR052509">
    <property type="entry name" value="Metal_resp_DNA-bind_regulator"/>
</dbReference>
<dbReference type="Gene3D" id="1.10.10.10">
    <property type="entry name" value="Winged helix-like DNA-binding domain superfamily/Winged helix DNA-binding domain"/>
    <property type="match status" value="1"/>
</dbReference>
<accession>A0ABY6D185</accession>
<reference evidence="2" key="1">
    <citation type="submission" date="2022-10" db="EMBL/GenBank/DDBJ databases">
        <title>Comparative genomics and taxonomic characterization of three novel marine species of genus Reichenbachiella exhibiting antioxidant and polysaccharide degradation activities.</title>
        <authorList>
            <person name="Muhammad N."/>
            <person name="Lee Y.-J."/>
            <person name="Ko J."/>
            <person name="Kim S.-G."/>
        </authorList>
    </citation>
    <scope>NUCLEOTIDE SEQUENCE</scope>
    <source>
        <strain evidence="2">Wsw4-B4</strain>
    </source>
</reference>
<dbReference type="RefSeq" id="WP_263051667.1">
    <property type="nucleotide sequence ID" value="NZ_CP106735.1"/>
</dbReference>
<evidence type="ECO:0000313" key="3">
    <source>
        <dbReference type="Proteomes" id="UP001062165"/>
    </source>
</evidence>
<evidence type="ECO:0000313" key="2">
    <source>
        <dbReference type="EMBL" id="UXX79936.1"/>
    </source>
</evidence>
<dbReference type="InterPro" id="IPR036388">
    <property type="entry name" value="WH-like_DNA-bd_sf"/>
</dbReference>
<dbReference type="InterPro" id="IPR005149">
    <property type="entry name" value="Tscrpt_reg_PadR_N"/>
</dbReference>